<dbReference type="AlphaFoldDB" id="W9HRE4"/>
<dbReference type="Proteomes" id="UP000030753">
    <property type="component" value="Unassembled WGS sequence"/>
</dbReference>
<dbReference type="HOGENOM" id="CLU_003953_5_1_1"/>
<sequence>MGLIGRANIWVPVGILSPTPERSHSAARERARQVKEQAESGSGLRANKELNIEFSSCFGGRLVCVDVDFELCKAWLQLTSLLIDVQSDCIVSGSSSSDGYAALSYVWGCRLPSTQLKTSKEQELRKPRSLSALGIILSDNITDAMEFCRQLDLRFLWVDQLCIPQRPGSVDPEIHHMASIYSGATCTLVALSGITFADPIPGVRPGTRHPGSQHQAIVDGLSRGWTFQEAAFSKRIFFFTTSQTFFQCRETMYCEECVWEVPDGDSMAAWANTKTIEDGRMKDLMILRNSNGSYPEGGNYRSAEGYTKRTLGYPQDILNAWVAVIQWMEEDKKWGSTCSLGLLLDHFGFGLGWQPLHGLDPDPVNQRAGFPSWSCSSFLGPVEWCLEVPSSTRTSGGGRESVWGRSGITQETDIDITLRERYNRYLSPVRISQSPFAPQNPILEFKTSAAYITVARKPDSRIVLPTFDIIGGDGYSVGSLQCDPGWRDKQPDRLEFIFFATAKLTGPQPPQYSGYPAGCGMSRYNAKMSGRLFSDQYSYEAAVSRWQDLRSKERFVLDSMCISRGSDGLARRVQVYHGISLDQWLTLEPKEVFVKLGQSYRRAGTCPSKLTLSPSCISSIILSSVFVKPIRGSIKDLSVLTLFNKRMAIRKDLQEDKIIR</sequence>
<organism evidence="2 3">
    <name type="scientific">Fusarium oxysporum NRRL 32931</name>
    <dbReference type="NCBI Taxonomy" id="660029"/>
    <lineage>
        <taxon>Eukaryota</taxon>
        <taxon>Fungi</taxon>
        <taxon>Dikarya</taxon>
        <taxon>Ascomycota</taxon>
        <taxon>Pezizomycotina</taxon>
        <taxon>Sordariomycetes</taxon>
        <taxon>Hypocreomycetidae</taxon>
        <taxon>Hypocreales</taxon>
        <taxon>Nectriaceae</taxon>
        <taxon>Fusarium</taxon>
        <taxon>Fusarium oxysporum species complex</taxon>
    </lineage>
</organism>
<name>W9HRE4_FUSOX</name>
<evidence type="ECO:0000313" key="3">
    <source>
        <dbReference type="Proteomes" id="UP000030753"/>
    </source>
</evidence>
<dbReference type="OrthoDB" id="5135333at2759"/>
<dbReference type="PANTHER" id="PTHR33112:SF16">
    <property type="entry name" value="HETEROKARYON INCOMPATIBILITY DOMAIN-CONTAINING PROTEIN"/>
    <property type="match status" value="1"/>
</dbReference>
<gene>
    <name evidence="2" type="ORF">FOYG_14894</name>
</gene>
<evidence type="ECO:0000259" key="1">
    <source>
        <dbReference type="Pfam" id="PF06985"/>
    </source>
</evidence>
<evidence type="ECO:0000313" key="2">
    <source>
        <dbReference type="EMBL" id="EWY82801.1"/>
    </source>
</evidence>
<dbReference type="InterPro" id="IPR010730">
    <property type="entry name" value="HET"/>
</dbReference>
<dbReference type="PANTHER" id="PTHR33112">
    <property type="entry name" value="DOMAIN PROTEIN, PUTATIVE-RELATED"/>
    <property type="match status" value="1"/>
</dbReference>
<dbReference type="Pfam" id="PF06985">
    <property type="entry name" value="HET"/>
    <property type="match status" value="1"/>
</dbReference>
<reference evidence="2 3" key="1">
    <citation type="submission" date="2011-06" db="EMBL/GenBank/DDBJ databases">
        <title>The Genome Sequence of Fusarium oxysporum FOSC 3-a.</title>
        <authorList>
            <consortium name="The Broad Institute Genome Sequencing Platform"/>
            <person name="Ma L.-J."/>
            <person name="Gale L.R."/>
            <person name="Schwartz D.C."/>
            <person name="Zhou S."/>
            <person name="Corby-Kistler H."/>
            <person name="Young S.K."/>
            <person name="Zeng Q."/>
            <person name="Gargeya S."/>
            <person name="Fitzgerald M."/>
            <person name="Haas B."/>
            <person name="Abouelleil A."/>
            <person name="Alvarado L."/>
            <person name="Arachchi H.M."/>
            <person name="Berlin A."/>
            <person name="Brown A."/>
            <person name="Chapman S.B."/>
            <person name="Chen Z."/>
            <person name="Dunbar C."/>
            <person name="Freedman E."/>
            <person name="Gearin G."/>
            <person name="Gellesch M."/>
            <person name="Goldberg J."/>
            <person name="Griggs A."/>
            <person name="Gujja S."/>
            <person name="Heiman D."/>
            <person name="Howarth C."/>
            <person name="Larson L."/>
            <person name="Lui A."/>
            <person name="MacDonald P.J.P."/>
            <person name="Mehta T."/>
            <person name="Montmayeur A."/>
            <person name="Murphy C."/>
            <person name="Neiman D."/>
            <person name="Pearson M."/>
            <person name="Priest M."/>
            <person name="Roberts A."/>
            <person name="Saif S."/>
            <person name="Shea T."/>
            <person name="Shenoy N."/>
            <person name="Sisk P."/>
            <person name="Stolte C."/>
            <person name="Sykes S."/>
            <person name="Wortman J."/>
            <person name="Nusbaum C."/>
            <person name="Birren B."/>
        </authorList>
    </citation>
    <scope>NUCLEOTIDE SEQUENCE [LARGE SCALE GENOMIC DNA]</scope>
    <source>
        <strain evidence="3">FOSC 3-a</strain>
    </source>
</reference>
<proteinExistence type="predicted"/>
<accession>W9HRE4</accession>
<protein>
    <recommendedName>
        <fullName evidence="1">Heterokaryon incompatibility domain-containing protein</fullName>
    </recommendedName>
</protein>
<feature type="domain" description="Heterokaryon incompatibility" evidence="1">
    <location>
        <begin position="100"/>
        <end position="215"/>
    </location>
</feature>
<dbReference type="EMBL" id="JH717848">
    <property type="protein sequence ID" value="EWY82801.1"/>
    <property type="molecule type" value="Genomic_DNA"/>
</dbReference>